<evidence type="ECO:0000256" key="2">
    <source>
        <dbReference type="ARBA" id="ARBA00022840"/>
    </source>
</evidence>
<evidence type="ECO:0000256" key="4">
    <source>
        <dbReference type="NCBIfam" id="TIGR00152"/>
    </source>
</evidence>
<organism evidence="5 7">
    <name type="scientific">Holdemania massiliensis</name>
    <dbReference type="NCBI Taxonomy" id="1468449"/>
    <lineage>
        <taxon>Bacteria</taxon>
        <taxon>Bacillati</taxon>
        <taxon>Bacillota</taxon>
        <taxon>Erysipelotrichia</taxon>
        <taxon>Erysipelotrichales</taxon>
        <taxon>Erysipelotrichaceae</taxon>
        <taxon>Holdemania</taxon>
    </lineage>
</organism>
<keyword evidence="3" id="KW-0963">Cytoplasm</keyword>
<dbReference type="EMBL" id="WKPI01000014">
    <property type="protein sequence ID" value="MSC33268.1"/>
    <property type="molecule type" value="Genomic_DNA"/>
</dbReference>
<comment type="similarity">
    <text evidence="3">Belongs to the CoaE family.</text>
</comment>
<dbReference type="Pfam" id="PF01121">
    <property type="entry name" value="CoaE"/>
    <property type="match status" value="1"/>
</dbReference>
<dbReference type="Proteomes" id="UP000433575">
    <property type="component" value="Unassembled WGS sequence"/>
</dbReference>
<dbReference type="OrthoDB" id="9812943at2"/>
<dbReference type="PANTHER" id="PTHR10695:SF46">
    <property type="entry name" value="BIFUNCTIONAL COENZYME A SYNTHASE-RELATED"/>
    <property type="match status" value="1"/>
</dbReference>
<dbReference type="Proteomes" id="UP000480929">
    <property type="component" value="Unassembled WGS sequence"/>
</dbReference>
<dbReference type="GO" id="GO:0005737">
    <property type="term" value="C:cytoplasm"/>
    <property type="evidence" value="ECO:0007669"/>
    <property type="project" value="UniProtKB-SubCell"/>
</dbReference>
<evidence type="ECO:0000256" key="3">
    <source>
        <dbReference type="HAMAP-Rule" id="MF_00376"/>
    </source>
</evidence>
<dbReference type="EMBL" id="WKPJ01000009">
    <property type="protein sequence ID" value="MSA89171.1"/>
    <property type="molecule type" value="Genomic_DNA"/>
</dbReference>
<dbReference type="InterPro" id="IPR027417">
    <property type="entry name" value="P-loop_NTPase"/>
</dbReference>
<feature type="binding site" evidence="3">
    <location>
        <begin position="51"/>
        <end position="56"/>
    </location>
    <ligand>
        <name>ATP</name>
        <dbReference type="ChEBI" id="CHEBI:30616"/>
    </ligand>
</feature>
<comment type="pathway">
    <text evidence="3">Cofactor biosynthesis; coenzyme A biosynthesis; CoA from (R)-pantothenate: step 5/5.</text>
</comment>
<dbReference type="NCBIfam" id="TIGR00152">
    <property type="entry name" value="dephospho-CoA kinase"/>
    <property type="match status" value="1"/>
</dbReference>
<keyword evidence="3" id="KW-0173">Coenzyme A biosynthesis</keyword>
<keyword evidence="3 5" id="KW-0808">Transferase</keyword>
<comment type="catalytic activity">
    <reaction evidence="3">
        <text>3'-dephospho-CoA + ATP = ADP + CoA + H(+)</text>
        <dbReference type="Rhea" id="RHEA:18245"/>
        <dbReference type="ChEBI" id="CHEBI:15378"/>
        <dbReference type="ChEBI" id="CHEBI:30616"/>
        <dbReference type="ChEBI" id="CHEBI:57287"/>
        <dbReference type="ChEBI" id="CHEBI:57328"/>
        <dbReference type="ChEBI" id="CHEBI:456216"/>
        <dbReference type="EC" id="2.7.1.24"/>
    </reaction>
</comment>
<keyword evidence="2 3" id="KW-0067">ATP-binding</keyword>
<dbReference type="UniPathway" id="UPA00241">
    <property type="reaction ID" value="UER00356"/>
</dbReference>
<dbReference type="SUPFAM" id="SSF52540">
    <property type="entry name" value="P-loop containing nucleoside triphosphate hydrolases"/>
    <property type="match status" value="1"/>
</dbReference>
<protein>
    <recommendedName>
        <fullName evidence="3 4">Dephospho-CoA kinase</fullName>
        <ecNumber evidence="3 4">2.7.1.24</ecNumber>
    </recommendedName>
    <alternativeName>
        <fullName evidence="3">Dephosphocoenzyme A kinase</fullName>
    </alternativeName>
</protein>
<comment type="function">
    <text evidence="3">Catalyzes the phosphorylation of the 3'-hydroxyl group of dephosphocoenzyme A to form coenzyme A.</text>
</comment>
<reference evidence="7 8" key="1">
    <citation type="journal article" date="2019" name="Nat. Med.">
        <title>A library of human gut bacterial isolates paired with longitudinal multiomics data enables mechanistic microbiome research.</title>
        <authorList>
            <person name="Poyet M."/>
            <person name="Groussin M."/>
            <person name="Gibbons S.M."/>
            <person name="Avila-Pacheco J."/>
            <person name="Jiang X."/>
            <person name="Kearney S.M."/>
            <person name="Perrotta A.R."/>
            <person name="Berdy B."/>
            <person name="Zhao S."/>
            <person name="Lieberman T.D."/>
            <person name="Swanson P.K."/>
            <person name="Smith M."/>
            <person name="Roesemann S."/>
            <person name="Alexander J.E."/>
            <person name="Rich S.A."/>
            <person name="Livny J."/>
            <person name="Vlamakis H."/>
            <person name="Clish C."/>
            <person name="Bullock K."/>
            <person name="Deik A."/>
            <person name="Scott J."/>
            <person name="Pierce K.A."/>
            <person name="Xavier R.J."/>
            <person name="Alm E.J."/>
        </authorList>
    </citation>
    <scope>NUCLEOTIDE SEQUENCE [LARGE SCALE GENOMIC DNA]</scope>
    <source>
        <strain evidence="5 7">BIOML-A4</strain>
        <strain evidence="6 8">BIOML-A5</strain>
    </source>
</reference>
<gene>
    <name evidence="3" type="primary">coaE</name>
    <name evidence="6" type="ORF">GKD88_09065</name>
    <name evidence="5" type="ORF">GKE08_07515</name>
</gene>
<dbReference type="PANTHER" id="PTHR10695">
    <property type="entry name" value="DEPHOSPHO-COA KINASE-RELATED"/>
    <property type="match status" value="1"/>
</dbReference>
<evidence type="ECO:0000313" key="6">
    <source>
        <dbReference type="EMBL" id="MSC33268.1"/>
    </source>
</evidence>
<dbReference type="AlphaFoldDB" id="A0A6N7S5J9"/>
<dbReference type="GO" id="GO:0015937">
    <property type="term" value="P:coenzyme A biosynthetic process"/>
    <property type="evidence" value="ECO:0007669"/>
    <property type="project" value="UniProtKB-UniRule"/>
</dbReference>
<proteinExistence type="inferred from homology"/>
<keyword evidence="3 5" id="KW-0418">Kinase</keyword>
<evidence type="ECO:0000313" key="5">
    <source>
        <dbReference type="EMBL" id="MSA89171.1"/>
    </source>
</evidence>
<evidence type="ECO:0000313" key="7">
    <source>
        <dbReference type="Proteomes" id="UP000433575"/>
    </source>
</evidence>
<comment type="caution">
    <text evidence="5">The sequence shown here is derived from an EMBL/GenBank/DDBJ whole genome shotgun (WGS) entry which is preliminary data.</text>
</comment>
<dbReference type="GO" id="GO:0005524">
    <property type="term" value="F:ATP binding"/>
    <property type="evidence" value="ECO:0007669"/>
    <property type="project" value="UniProtKB-UniRule"/>
</dbReference>
<dbReference type="PROSITE" id="PS51219">
    <property type="entry name" value="DPCK"/>
    <property type="match status" value="1"/>
</dbReference>
<dbReference type="Gene3D" id="3.40.50.300">
    <property type="entry name" value="P-loop containing nucleotide triphosphate hydrolases"/>
    <property type="match status" value="1"/>
</dbReference>
<name>A0A6N7S5J9_9FIRM</name>
<keyword evidence="1 3" id="KW-0547">Nucleotide-binding</keyword>
<evidence type="ECO:0000313" key="8">
    <source>
        <dbReference type="Proteomes" id="UP000480929"/>
    </source>
</evidence>
<evidence type="ECO:0000256" key="1">
    <source>
        <dbReference type="ARBA" id="ARBA00022741"/>
    </source>
</evidence>
<accession>A0A6N7S5J9</accession>
<comment type="subcellular location">
    <subcellularLocation>
        <location evidence="3">Cytoplasm</location>
    </subcellularLocation>
</comment>
<dbReference type="GO" id="GO:0004140">
    <property type="term" value="F:dephospho-CoA kinase activity"/>
    <property type="evidence" value="ECO:0007669"/>
    <property type="project" value="UniProtKB-UniRule"/>
</dbReference>
<sequence>MAARAKPVHCAGAKLRKLRWPSGAPTIVRIVRKREERESNMIKTAITGVIGSGKSTLSAILRRQGYAVADCDAISRQIMQPGQIGYQRCIEAFGSEILTDQGQIDRAALAALVFQAEDLRLKLEAITHPLILDELNHQAQACEQPLWFAEVPLVFEAGMDNQFDEIITVSAPLEMILQRLQEGRGISRAQAELRLAAQMSQEEKIRRSTCVIVNDGNLEAMERQILKWIKEKQDGTESERRIPQ</sequence>
<dbReference type="HAMAP" id="MF_00376">
    <property type="entry name" value="Dephospho_CoA_kinase"/>
    <property type="match status" value="1"/>
</dbReference>
<keyword evidence="8" id="KW-1185">Reference proteome</keyword>
<dbReference type="EC" id="2.7.1.24" evidence="3 4"/>
<dbReference type="CDD" id="cd02022">
    <property type="entry name" value="DPCK"/>
    <property type="match status" value="1"/>
</dbReference>
<dbReference type="InterPro" id="IPR001977">
    <property type="entry name" value="Depp_CoAkinase"/>
</dbReference>